<dbReference type="InterPro" id="IPR011251">
    <property type="entry name" value="Luciferase-like_dom"/>
</dbReference>
<name>A0A6C7E664_ILUCY</name>
<evidence type="ECO:0000259" key="2">
    <source>
        <dbReference type="Pfam" id="PF00296"/>
    </source>
</evidence>
<keyword evidence="4" id="KW-1185">Reference proteome</keyword>
<keyword evidence="1" id="KW-0560">Oxidoreductase</keyword>
<dbReference type="InterPro" id="IPR050564">
    <property type="entry name" value="F420-G6PD/mer"/>
</dbReference>
<dbReference type="SUPFAM" id="SSF51679">
    <property type="entry name" value="Bacterial luciferase-like"/>
    <property type="match status" value="1"/>
</dbReference>
<feature type="domain" description="Luciferase-like" evidence="2">
    <location>
        <begin position="13"/>
        <end position="278"/>
    </location>
</feature>
<evidence type="ECO:0000313" key="4">
    <source>
        <dbReference type="Proteomes" id="UP000011863"/>
    </source>
</evidence>
<dbReference type="RefSeq" id="WP_015440849.1">
    <property type="nucleotide sequence ID" value="NC_020520.1"/>
</dbReference>
<dbReference type="Proteomes" id="UP000011863">
    <property type="component" value="Chromosome"/>
</dbReference>
<sequence length="313" mass="32783">MKIGLNATTLLGRASVADMAAHAAAAESAGFSGWWLAELPTGGFDALTALAVIGQSVEQMEIGTAVVPTFPRHPVMLAGQALTVQGSIRSKLSLGIGLSHQVMMAELGLADDKPIRHLREYLEVLMPLVTDGRVDADGETLTGRAAAIYPVTEPVEVVVAALGPQALRVAGRLASGTNLAWVGPLTIRDHIVPTITDAAEQADRPSPRVIATLPVGVTDDPAAAREVLTANTQMYMELPSYQAMFEREGVSSTGELGLFGSADEVTERIAHLAECGVTDFAASEFGLDADARAQTRELLTNLAAQHNAPNNAS</sequence>
<dbReference type="PANTHER" id="PTHR43244">
    <property type="match status" value="1"/>
</dbReference>
<evidence type="ECO:0000256" key="1">
    <source>
        <dbReference type="ARBA" id="ARBA00023002"/>
    </source>
</evidence>
<dbReference type="NCBIfam" id="TIGR03564">
    <property type="entry name" value="F420_MSMEG_4879"/>
    <property type="match status" value="1"/>
</dbReference>
<protein>
    <submittedName>
        <fullName evidence="3">Putative oxidoreductase</fullName>
    </submittedName>
</protein>
<dbReference type="InterPro" id="IPR019910">
    <property type="entry name" value="Lucif-like_OxRdtase_MSMEG_4879"/>
</dbReference>
<dbReference type="PANTHER" id="PTHR43244:SF1">
    <property type="entry name" value="5,10-METHYLENETETRAHYDROMETHANOPTERIN REDUCTASE"/>
    <property type="match status" value="1"/>
</dbReference>
<dbReference type="AlphaFoldDB" id="A0A6C7E664"/>
<dbReference type="GO" id="GO:0016705">
    <property type="term" value="F:oxidoreductase activity, acting on paired donors, with incorporation or reduction of molecular oxygen"/>
    <property type="evidence" value="ECO:0007669"/>
    <property type="project" value="InterPro"/>
</dbReference>
<dbReference type="InterPro" id="IPR036661">
    <property type="entry name" value="Luciferase-like_sf"/>
</dbReference>
<dbReference type="OrthoDB" id="7054907at2"/>
<evidence type="ECO:0000313" key="3">
    <source>
        <dbReference type="EMBL" id="BAN01602.1"/>
    </source>
</evidence>
<dbReference type="Pfam" id="PF00296">
    <property type="entry name" value="Bac_luciferase"/>
    <property type="match status" value="1"/>
</dbReference>
<dbReference type="EMBL" id="AP012057">
    <property type="protein sequence ID" value="BAN01602.1"/>
    <property type="molecule type" value="Genomic_DNA"/>
</dbReference>
<proteinExistence type="predicted"/>
<accession>A0A6C7E664</accession>
<organism evidence="3 4">
    <name type="scientific">Ilumatobacter coccineus (strain NBRC 103263 / KCTC 29153 / YM16-304)</name>
    <dbReference type="NCBI Taxonomy" id="1313172"/>
    <lineage>
        <taxon>Bacteria</taxon>
        <taxon>Bacillati</taxon>
        <taxon>Actinomycetota</taxon>
        <taxon>Acidimicrobiia</taxon>
        <taxon>Acidimicrobiales</taxon>
        <taxon>Ilumatobacteraceae</taxon>
        <taxon>Ilumatobacter</taxon>
    </lineage>
</organism>
<reference evidence="3 4" key="1">
    <citation type="journal article" date="2013" name="Int. J. Syst. Evol. Microbiol.">
        <title>Ilumatobacter nonamiense sp. nov. and Ilumatobacter coccineum sp. nov., isolated from seashore sand.</title>
        <authorList>
            <person name="Matsumoto A."/>
            <person name="Kasai H."/>
            <person name="Matsuo Y."/>
            <person name="Shizuri Y."/>
            <person name="Ichikawa N."/>
            <person name="Fujita N."/>
            <person name="Omura S."/>
            <person name="Takahashi Y."/>
        </authorList>
    </citation>
    <scope>NUCLEOTIDE SEQUENCE [LARGE SCALE GENOMIC DNA]</scope>
    <source>
        <strain evidence="4">NBRC 103263 / KCTC 29153 / YM16-304</strain>
    </source>
</reference>
<dbReference type="Gene3D" id="3.20.20.30">
    <property type="entry name" value="Luciferase-like domain"/>
    <property type="match status" value="1"/>
</dbReference>
<gene>
    <name evidence="3" type="ORF">YM304_12880</name>
</gene>
<dbReference type="KEGG" id="aym:YM304_12880"/>